<keyword evidence="6" id="KW-0472">Membrane</keyword>
<dbReference type="Pfam" id="PF07650">
    <property type="entry name" value="KH_2"/>
    <property type="match status" value="1"/>
</dbReference>
<dbReference type="AlphaFoldDB" id="A0A0G2Z531"/>
<feature type="domain" description="Era-type G" evidence="10">
    <location>
        <begin position="4"/>
        <end position="173"/>
    </location>
</feature>
<dbReference type="HAMAP" id="MF_00367">
    <property type="entry name" value="GTPase_Era"/>
    <property type="match status" value="1"/>
</dbReference>
<comment type="subcellular location">
    <subcellularLocation>
        <location evidence="6">Cytoplasm</location>
    </subcellularLocation>
    <subcellularLocation>
        <location evidence="6">Cell membrane</location>
        <topology evidence="6">Peripheral membrane protein</topology>
    </subcellularLocation>
</comment>
<evidence type="ECO:0000256" key="5">
    <source>
        <dbReference type="ARBA" id="ARBA00023134"/>
    </source>
</evidence>
<keyword evidence="12" id="KW-1185">Reference proteome</keyword>
<dbReference type="GO" id="GO:0005829">
    <property type="term" value="C:cytosol"/>
    <property type="evidence" value="ECO:0007669"/>
    <property type="project" value="TreeGrafter"/>
</dbReference>
<dbReference type="GO" id="GO:0043024">
    <property type="term" value="F:ribosomal small subunit binding"/>
    <property type="evidence" value="ECO:0007669"/>
    <property type="project" value="TreeGrafter"/>
</dbReference>
<dbReference type="GO" id="GO:0070181">
    <property type="term" value="F:small ribosomal subunit rRNA binding"/>
    <property type="evidence" value="ECO:0007669"/>
    <property type="project" value="UniProtKB-UniRule"/>
</dbReference>
<gene>
    <name evidence="6 11" type="primary">era</name>
    <name evidence="11" type="ORF">IX53_01540</name>
</gene>
<dbReference type="Proteomes" id="UP000035159">
    <property type="component" value="Chromosome"/>
</dbReference>
<keyword evidence="6" id="KW-1003">Cell membrane</keyword>
<dbReference type="EMBL" id="CP011232">
    <property type="protein sequence ID" value="AKI96720.1"/>
    <property type="molecule type" value="Genomic_DNA"/>
</dbReference>
<dbReference type="GO" id="GO:0005525">
    <property type="term" value="F:GTP binding"/>
    <property type="evidence" value="ECO:0007669"/>
    <property type="project" value="UniProtKB-UniRule"/>
</dbReference>
<keyword evidence="3 6" id="KW-0547">Nucleotide-binding</keyword>
<proteinExistence type="inferred from homology"/>
<protein>
    <recommendedName>
        <fullName evidence="2 6">GTPase Era</fullName>
    </recommendedName>
</protein>
<feature type="domain" description="KH type-2" evidence="9">
    <location>
        <begin position="204"/>
        <end position="281"/>
    </location>
</feature>
<dbReference type="PROSITE" id="PS51713">
    <property type="entry name" value="G_ERA"/>
    <property type="match status" value="1"/>
</dbReference>
<dbReference type="NCBIfam" id="TIGR00231">
    <property type="entry name" value="small_GTP"/>
    <property type="match status" value="1"/>
</dbReference>
<dbReference type="InterPro" id="IPR015946">
    <property type="entry name" value="KH_dom-like_a/b"/>
</dbReference>
<dbReference type="Gene3D" id="3.40.50.300">
    <property type="entry name" value="P-loop containing nucleotide triphosphate hydrolases"/>
    <property type="match status" value="1"/>
</dbReference>
<keyword evidence="5 6" id="KW-0342">GTP-binding</keyword>
<dbReference type="InterPro" id="IPR009019">
    <property type="entry name" value="KH_sf_prok-type"/>
</dbReference>
<dbReference type="STRING" id="1330330.IX53_01540"/>
<feature type="region of interest" description="G5" evidence="7">
    <location>
        <begin position="152"/>
        <end position="154"/>
    </location>
</feature>
<dbReference type="OrthoDB" id="9805918at2"/>
<dbReference type="InterPro" id="IPR005225">
    <property type="entry name" value="Small_GTP-bd"/>
</dbReference>
<organism evidence="11 12">
    <name type="scientific">Kosmotoga pacifica</name>
    <dbReference type="NCBI Taxonomy" id="1330330"/>
    <lineage>
        <taxon>Bacteria</taxon>
        <taxon>Thermotogati</taxon>
        <taxon>Thermotogota</taxon>
        <taxon>Thermotogae</taxon>
        <taxon>Kosmotogales</taxon>
        <taxon>Kosmotogaceae</taxon>
        <taxon>Kosmotoga</taxon>
    </lineage>
</organism>
<feature type="binding site" evidence="6">
    <location>
        <begin position="12"/>
        <end position="19"/>
    </location>
    <ligand>
        <name>GTP</name>
        <dbReference type="ChEBI" id="CHEBI:37565"/>
    </ligand>
</feature>
<evidence type="ECO:0000256" key="2">
    <source>
        <dbReference type="ARBA" id="ARBA00020484"/>
    </source>
</evidence>
<evidence type="ECO:0000256" key="4">
    <source>
        <dbReference type="ARBA" id="ARBA00022884"/>
    </source>
</evidence>
<accession>A0A0G2Z531</accession>
<dbReference type="PANTHER" id="PTHR42698:SF1">
    <property type="entry name" value="GTPASE ERA, MITOCHONDRIAL"/>
    <property type="match status" value="1"/>
</dbReference>
<sequence>MAFKSGVVSLVGKPNVGKSTLVNRFVGEKIAIVSDKVQTTRNRIGGIVTTEKGQVIFYDTPGIHKPLHKLGWYLVKIAVGALNGSDLLLVMVDYEDGIKASDHLVARHVNASKIPVFLVVNKIDIAPNSTRATEFAVKARELFENVEKHFLISAERGDGVTELLDEIIERLPEGPKLYPEDVITDRSSRFMAAEIIREKVLLLTKEEIPHSTGVYIHDFIEKENGVLFIRADIVVERQSQKPIIIGKHGSMIKEIGMLARQDMEYIFDTKVYLELFVKVRKKWREKDNFIQDFANLKEDLE</sequence>
<evidence type="ECO:0000256" key="7">
    <source>
        <dbReference type="PROSITE-ProRule" id="PRU01050"/>
    </source>
</evidence>
<dbReference type="CDD" id="cd22534">
    <property type="entry name" value="KH-II_Era"/>
    <property type="match status" value="1"/>
</dbReference>
<dbReference type="GO" id="GO:0003924">
    <property type="term" value="F:GTPase activity"/>
    <property type="evidence" value="ECO:0007669"/>
    <property type="project" value="UniProtKB-UniRule"/>
</dbReference>
<dbReference type="RefSeq" id="WP_047753855.1">
    <property type="nucleotide sequence ID" value="NZ_CAJUHA010000022.1"/>
</dbReference>
<comment type="function">
    <text evidence="6">An essential GTPase that binds both GDP and GTP, with rapid nucleotide exchange. Plays a role in 16S rRNA processing and 30S ribosomal subunit biogenesis and possibly also in cell cycle regulation and energy metabolism.</text>
</comment>
<dbReference type="NCBIfam" id="NF000908">
    <property type="entry name" value="PRK00089.1"/>
    <property type="match status" value="1"/>
</dbReference>
<dbReference type="SUPFAM" id="SSF52540">
    <property type="entry name" value="P-loop containing nucleoside triphosphate hydrolases"/>
    <property type="match status" value="1"/>
</dbReference>
<feature type="region of interest" description="G4" evidence="7">
    <location>
        <begin position="121"/>
        <end position="124"/>
    </location>
</feature>
<keyword evidence="6" id="KW-0963">Cytoplasm</keyword>
<dbReference type="InterPro" id="IPR004044">
    <property type="entry name" value="KH_dom_type_2"/>
</dbReference>
<dbReference type="Pfam" id="PF01926">
    <property type="entry name" value="MMR_HSR1"/>
    <property type="match status" value="1"/>
</dbReference>
<dbReference type="InterPro" id="IPR027417">
    <property type="entry name" value="P-loop_NTPase"/>
</dbReference>
<dbReference type="GO" id="GO:0005886">
    <property type="term" value="C:plasma membrane"/>
    <property type="evidence" value="ECO:0007669"/>
    <property type="project" value="UniProtKB-SubCell"/>
</dbReference>
<dbReference type="InterPro" id="IPR030388">
    <property type="entry name" value="G_ERA_dom"/>
</dbReference>
<evidence type="ECO:0000259" key="10">
    <source>
        <dbReference type="PROSITE" id="PS51713"/>
    </source>
</evidence>
<dbReference type="FunFam" id="3.30.300.20:FF:000003">
    <property type="entry name" value="GTPase Era"/>
    <property type="match status" value="1"/>
</dbReference>
<evidence type="ECO:0000256" key="8">
    <source>
        <dbReference type="RuleBase" id="RU003761"/>
    </source>
</evidence>
<evidence type="ECO:0000256" key="1">
    <source>
        <dbReference type="ARBA" id="ARBA00007921"/>
    </source>
</evidence>
<dbReference type="PANTHER" id="PTHR42698">
    <property type="entry name" value="GTPASE ERA"/>
    <property type="match status" value="1"/>
</dbReference>
<evidence type="ECO:0000313" key="12">
    <source>
        <dbReference type="Proteomes" id="UP000035159"/>
    </source>
</evidence>
<feature type="binding site" evidence="6">
    <location>
        <begin position="59"/>
        <end position="63"/>
    </location>
    <ligand>
        <name>GTP</name>
        <dbReference type="ChEBI" id="CHEBI:37565"/>
    </ligand>
</feature>
<dbReference type="CDD" id="cd04163">
    <property type="entry name" value="Era"/>
    <property type="match status" value="1"/>
</dbReference>
<feature type="region of interest" description="G2" evidence="7">
    <location>
        <begin position="38"/>
        <end position="42"/>
    </location>
</feature>
<comment type="subunit">
    <text evidence="6">Monomer.</text>
</comment>
<feature type="region of interest" description="G1" evidence="7">
    <location>
        <begin position="12"/>
        <end position="19"/>
    </location>
</feature>
<dbReference type="PRINTS" id="PR00449">
    <property type="entry name" value="RASTRNSFRMNG"/>
</dbReference>
<evidence type="ECO:0000259" key="9">
    <source>
        <dbReference type="PROSITE" id="PS50823"/>
    </source>
</evidence>
<dbReference type="GO" id="GO:0000028">
    <property type="term" value="P:ribosomal small subunit assembly"/>
    <property type="evidence" value="ECO:0007669"/>
    <property type="project" value="TreeGrafter"/>
</dbReference>
<keyword evidence="6" id="KW-0699">rRNA-binding</keyword>
<evidence type="ECO:0000256" key="3">
    <source>
        <dbReference type="ARBA" id="ARBA00022741"/>
    </source>
</evidence>
<dbReference type="PROSITE" id="PS50823">
    <property type="entry name" value="KH_TYPE_2"/>
    <property type="match status" value="1"/>
</dbReference>
<comment type="similarity">
    <text evidence="1 6 7 8">Belongs to the TRAFAC class TrmE-Era-EngA-EngB-Septin-like GTPase superfamily. Era GTPase family.</text>
</comment>
<feature type="binding site" evidence="6">
    <location>
        <begin position="121"/>
        <end position="124"/>
    </location>
    <ligand>
        <name>GTP</name>
        <dbReference type="ChEBI" id="CHEBI:37565"/>
    </ligand>
</feature>
<keyword evidence="6" id="KW-0690">Ribosome biogenesis</keyword>
<dbReference type="KEGG" id="kpf:IX53_01540"/>
<dbReference type="NCBIfam" id="TIGR00436">
    <property type="entry name" value="era"/>
    <property type="match status" value="1"/>
</dbReference>
<keyword evidence="4 6" id="KW-0694">RNA-binding</keyword>
<evidence type="ECO:0000313" key="11">
    <source>
        <dbReference type="EMBL" id="AKI96720.1"/>
    </source>
</evidence>
<dbReference type="SUPFAM" id="SSF54814">
    <property type="entry name" value="Prokaryotic type KH domain (KH-domain type II)"/>
    <property type="match status" value="1"/>
</dbReference>
<evidence type="ECO:0000256" key="6">
    <source>
        <dbReference type="HAMAP-Rule" id="MF_00367"/>
    </source>
</evidence>
<name>A0A0G2Z531_9BACT</name>
<dbReference type="InterPro" id="IPR005662">
    <property type="entry name" value="GTPase_Era-like"/>
</dbReference>
<dbReference type="Gene3D" id="3.30.300.20">
    <property type="match status" value="1"/>
</dbReference>
<dbReference type="InterPro" id="IPR006073">
    <property type="entry name" value="GTP-bd"/>
</dbReference>
<dbReference type="PATRIC" id="fig|1330330.3.peg.313"/>
<reference evidence="11 12" key="1">
    <citation type="submission" date="2015-04" db="EMBL/GenBank/DDBJ databases">
        <title>Complete Genome Sequence of Kosmotoga pacifica SLHLJ1.</title>
        <authorList>
            <person name="Jiang L.J."/>
            <person name="Shao Z.Z."/>
            <person name="Jebbar M."/>
        </authorList>
    </citation>
    <scope>NUCLEOTIDE SEQUENCE [LARGE SCALE GENOMIC DNA]</scope>
    <source>
        <strain evidence="11 12">SLHLJ1</strain>
    </source>
</reference>
<feature type="region of interest" description="G3" evidence="7">
    <location>
        <begin position="59"/>
        <end position="62"/>
    </location>
</feature>